<dbReference type="Pfam" id="PF06775">
    <property type="entry name" value="Seipin"/>
    <property type="match status" value="1"/>
</dbReference>
<organism evidence="9 10">
    <name type="scientific">Ceratocystis fimbriata CBS 114723</name>
    <dbReference type="NCBI Taxonomy" id="1035309"/>
    <lineage>
        <taxon>Eukaryota</taxon>
        <taxon>Fungi</taxon>
        <taxon>Dikarya</taxon>
        <taxon>Ascomycota</taxon>
        <taxon>Pezizomycotina</taxon>
        <taxon>Sordariomycetes</taxon>
        <taxon>Hypocreomycetidae</taxon>
        <taxon>Microascales</taxon>
        <taxon>Ceratocystidaceae</taxon>
        <taxon>Ceratocystis</taxon>
    </lineage>
</organism>
<evidence type="ECO:0000256" key="8">
    <source>
        <dbReference type="SAM" id="Phobius"/>
    </source>
</evidence>
<comment type="subcellular location">
    <subcellularLocation>
        <location evidence="1">Endoplasmic reticulum membrane</location>
        <topology evidence="1">Multi-pass membrane protein</topology>
    </subcellularLocation>
</comment>
<dbReference type="InterPro" id="IPR009617">
    <property type="entry name" value="Seipin"/>
</dbReference>
<dbReference type="OrthoDB" id="3990054at2759"/>
<feature type="compositionally biased region" description="Basic and acidic residues" evidence="7">
    <location>
        <begin position="253"/>
        <end position="265"/>
    </location>
</feature>
<dbReference type="GO" id="GO:0006629">
    <property type="term" value="P:lipid metabolic process"/>
    <property type="evidence" value="ECO:0007669"/>
    <property type="project" value="UniProtKB-KW"/>
</dbReference>
<evidence type="ECO:0000313" key="9">
    <source>
        <dbReference type="EMBL" id="PHH50053.1"/>
    </source>
</evidence>
<feature type="compositionally biased region" description="Basic and acidic residues" evidence="7">
    <location>
        <begin position="227"/>
        <end position="241"/>
    </location>
</feature>
<keyword evidence="6 8" id="KW-0472">Membrane</keyword>
<reference evidence="9 10" key="1">
    <citation type="journal article" date="2013" name="Fungal Biol.">
        <title>Analysis of microsatellite markers in the genome of the plant pathogen Ceratocystis fimbriata.</title>
        <authorList>
            <person name="Simpson M.C."/>
            <person name="Wilken P.M."/>
            <person name="Coetzee M.P."/>
            <person name="Wingfield M.J."/>
            <person name="Wingfield B.D."/>
        </authorList>
    </citation>
    <scope>NUCLEOTIDE SEQUENCE [LARGE SCALE GENOMIC DNA]</scope>
    <source>
        <strain evidence="9 10">CBS 114723</strain>
    </source>
</reference>
<protein>
    <recommendedName>
        <fullName evidence="11">Seipin</fullName>
    </recommendedName>
</protein>
<keyword evidence="2 8" id="KW-0812">Transmembrane</keyword>
<feature type="region of interest" description="Disordered" evidence="7">
    <location>
        <begin position="227"/>
        <end position="314"/>
    </location>
</feature>
<keyword evidence="3" id="KW-0256">Endoplasmic reticulum</keyword>
<evidence type="ECO:0000313" key="10">
    <source>
        <dbReference type="Proteomes" id="UP000222788"/>
    </source>
</evidence>
<dbReference type="AlphaFoldDB" id="A0A2C5WW76"/>
<evidence type="ECO:0000256" key="5">
    <source>
        <dbReference type="ARBA" id="ARBA00023098"/>
    </source>
</evidence>
<keyword evidence="4 8" id="KW-1133">Transmembrane helix</keyword>
<evidence type="ECO:0000256" key="4">
    <source>
        <dbReference type="ARBA" id="ARBA00022989"/>
    </source>
</evidence>
<dbReference type="CDD" id="cd23995">
    <property type="entry name" value="Seipin_BSCL2_like"/>
    <property type="match status" value="1"/>
</dbReference>
<dbReference type="Proteomes" id="UP000222788">
    <property type="component" value="Unassembled WGS sequence"/>
</dbReference>
<dbReference type="STRING" id="1035309.A0A2C5WW76"/>
<dbReference type="EMBL" id="APWK03000152">
    <property type="protein sequence ID" value="PHH50053.1"/>
    <property type="molecule type" value="Genomic_DNA"/>
</dbReference>
<dbReference type="PANTHER" id="PTHR21212:SF0">
    <property type="entry name" value="SEIPIN"/>
    <property type="match status" value="1"/>
</dbReference>
<evidence type="ECO:0008006" key="11">
    <source>
        <dbReference type="Google" id="ProtNLM"/>
    </source>
</evidence>
<reference evidence="9 10" key="2">
    <citation type="journal article" date="2013" name="IMA Fungus">
        <title>IMA Genome-F 1: Ceratocystis fimbriata: Draft nuclear genome sequence for the plant pathogen, Ceratocystis fimbriata.</title>
        <authorList>
            <person name="Wilken P.M."/>
            <person name="Steenkamp E.T."/>
            <person name="Wingfield M.J."/>
            <person name="de Beer Z.W."/>
            <person name="Wingfield B.D."/>
        </authorList>
    </citation>
    <scope>NUCLEOTIDE SEQUENCE [LARGE SCALE GENOMIC DNA]</scope>
    <source>
        <strain evidence="9 10">CBS 114723</strain>
    </source>
</reference>
<keyword evidence="10" id="KW-1185">Reference proteome</keyword>
<evidence type="ECO:0000256" key="2">
    <source>
        <dbReference type="ARBA" id="ARBA00022692"/>
    </source>
</evidence>
<feature type="transmembrane region" description="Helical" evidence="8">
    <location>
        <begin position="142"/>
        <end position="167"/>
    </location>
</feature>
<evidence type="ECO:0000256" key="6">
    <source>
        <dbReference type="ARBA" id="ARBA00023136"/>
    </source>
</evidence>
<sequence length="314" mass="35763">MELGNFMIELLMISSATSEEQANLLSQATSPPLSSLTLAKSLSRDPLLLKSRRPALIPHQDPLVAMFKRILSLPWYAMSNSRSRIIIETTLVERVQFPSRAQLPKAMFVDIQAGQSIQTYSASIKFVARMHGLRYLMYHYRALCYVVLTSLFWASSMGFMTVTWFVWVTLIKLSSQEPQSNVDGPKLPQFESRHKSLKDDSLLHSQIKQEAEDCEYGTFTETHKFSNDALQDKMEKDEKKHGPVNIKTESDDEERRGSTWKDKNKTRNAIGRQSHELEVHQMAQSPNTEVTGTSSGWSSNDDSSAVRYRSQHNI</sequence>
<feature type="compositionally biased region" description="Low complexity" evidence="7">
    <location>
        <begin position="291"/>
        <end position="303"/>
    </location>
</feature>
<comment type="caution">
    <text evidence="9">The sequence shown here is derived from an EMBL/GenBank/DDBJ whole genome shotgun (WGS) entry which is preliminary data.</text>
</comment>
<dbReference type="GO" id="GO:0140042">
    <property type="term" value="P:lipid droplet formation"/>
    <property type="evidence" value="ECO:0007669"/>
    <property type="project" value="UniProtKB-ARBA"/>
</dbReference>
<dbReference type="PANTHER" id="PTHR21212">
    <property type="entry name" value="BERNARDINELLI-SEIP CONGENITAL LIPODYSTROPHY 2 HOMOLOG BSCL2 PROTEIN"/>
    <property type="match status" value="1"/>
</dbReference>
<keyword evidence="5" id="KW-0443">Lipid metabolism</keyword>
<name>A0A2C5WW76_9PEZI</name>
<evidence type="ECO:0000256" key="7">
    <source>
        <dbReference type="SAM" id="MobiDB-lite"/>
    </source>
</evidence>
<evidence type="ECO:0000256" key="3">
    <source>
        <dbReference type="ARBA" id="ARBA00022824"/>
    </source>
</evidence>
<dbReference type="GO" id="GO:0005789">
    <property type="term" value="C:endoplasmic reticulum membrane"/>
    <property type="evidence" value="ECO:0007669"/>
    <property type="project" value="UniProtKB-SubCell"/>
</dbReference>
<gene>
    <name evidence="9" type="ORF">CFIMG_006662RA</name>
</gene>
<evidence type="ECO:0000256" key="1">
    <source>
        <dbReference type="ARBA" id="ARBA00004477"/>
    </source>
</evidence>
<proteinExistence type="predicted"/>
<accession>A0A2C5WW76</accession>